<feature type="compositionally biased region" description="Polar residues" evidence="1">
    <location>
        <begin position="18"/>
        <end position="44"/>
    </location>
</feature>
<proteinExistence type="predicted"/>
<name>A0A914WRE1_9BILA</name>
<sequence length="108" mass="11565">MEGADEDDDGEDGDEQHTAVNECTTGSGSKKAANASTKINTISHSARPEAPIGAIQRRRSVGRLADCKQAPLAAERPPSHTSSTFLFHFLIANNRPLRFPPLTLASTH</sequence>
<dbReference type="WBParaSite" id="PSAMB.scaffold462size50287.g6178.t1">
    <property type="protein sequence ID" value="PSAMB.scaffold462size50287.g6178.t1"/>
    <property type="gene ID" value="PSAMB.scaffold462size50287.g6178"/>
</dbReference>
<reference evidence="3" key="1">
    <citation type="submission" date="2022-11" db="UniProtKB">
        <authorList>
            <consortium name="WormBaseParasite"/>
        </authorList>
    </citation>
    <scope>IDENTIFICATION</scope>
</reference>
<evidence type="ECO:0000313" key="2">
    <source>
        <dbReference type="Proteomes" id="UP000887566"/>
    </source>
</evidence>
<dbReference type="AlphaFoldDB" id="A0A914WRE1"/>
<keyword evidence="2" id="KW-1185">Reference proteome</keyword>
<evidence type="ECO:0000313" key="3">
    <source>
        <dbReference type="WBParaSite" id="PSAMB.scaffold462size50287.g6178.t1"/>
    </source>
</evidence>
<accession>A0A914WRE1</accession>
<evidence type="ECO:0000256" key="1">
    <source>
        <dbReference type="SAM" id="MobiDB-lite"/>
    </source>
</evidence>
<dbReference type="Proteomes" id="UP000887566">
    <property type="component" value="Unplaced"/>
</dbReference>
<feature type="compositionally biased region" description="Acidic residues" evidence="1">
    <location>
        <begin position="1"/>
        <end position="14"/>
    </location>
</feature>
<organism evidence="2 3">
    <name type="scientific">Plectus sambesii</name>
    <dbReference type="NCBI Taxonomy" id="2011161"/>
    <lineage>
        <taxon>Eukaryota</taxon>
        <taxon>Metazoa</taxon>
        <taxon>Ecdysozoa</taxon>
        <taxon>Nematoda</taxon>
        <taxon>Chromadorea</taxon>
        <taxon>Plectida</taxon>
        <taxon>Plectina</taxon>
        <taxon>Plectoidea</taxon>
        <taxon>Plectidae</taxon>
        <taxon>Plectus</taxon>
    </lineage>
</organism>
<protein>
    <submittedName>
        <fullName evidence="3">Uncharacterized protein</fullName>
    </submittedName>
</protein>
<feature type="region of interest" description="Disordered" evidence="1">
    <location>
        <begin position="1"/>
        <end position="54"/>
    </location>
</feature>